<keyword evidence="1" id="KW-1133">Transmembrane helix</keyword>
<gene>
    <name evidence="2" type="ORF">CM240_0131</name>
</gene>
<dbReference type="PATRIC" id="fig|1216932.3.peg.117"/>
<evidence type="ECO:0000256" key="1">
    <source>
        <dbReference type="SAM" id="Phobius"/>
    </source>
</evidence>
<sequence>MKGKKVAITIMIIASVCTINIGYSYFNSKVKMKNYNSNSINRMYITNGNSKVEINTADSKWQYANSEDVEGSVVNPEDGLEVSYKGVKITNKSNLTSNLNLNLTFTGEKVGGTEEGDPNISDDDIDVDNREDMMGFEVLVGDIDNLGFGYNGLDPFKEIMPVHSLDVYPKDSEDVQGTDRKMVNTGFYNFYNRTSSGGFGNTWSVLLYTTKAGLTFGEDGTWKNSNYKWPLEWKTIKPQSGYGCSFGGYFYKKEDGNWTSESKFYDKYWGIDTSKVGDLKDDNGEIFFDGYTNTTLGHHETHIFNGVDWGAMQKVEPLKFVYNDKISEEDKDKKVSSATIQVMFDDLQPEPSEDFKEYKADDSEWRISSFSAKSRNKYQVTLAVEGNENYPEVRVPEFEEIINNIDQHGPRGNLVTFEVPKRLLKYIENGGEGLLLKIDDPRDGTIVGKNYDGTEIKLGDVASGDSYAIDFAKITVNGTVDRSAGIEGRILDNEGNPIKDAVITGSGIEGQVTTDENGYYYIENVAPGQVILKVTHPSYNDRVSTIYHVNSGDIVTLNINMLPSGKDPIIVAKTKFTGNIIINKYKKGSNTAVGESIVKEIKIVKSGEKYSIEDISLKVEPGFYYNVDYNLKLFSKGNIDFVSQDGFKLKFDSELKARITQENNISQ</sequence>
<evidence type="ECO:0008006" key="4">
    <source>
        <dbReference type="Google" id="ProtNLM"/>
    </source>
</evidence>
<dbReference type="STRING" id="1216932.CM240_0131"/>
<evidence type="ECO:0000313" key="3">
    <source>
        <dbReference type="Proteomes" id="UP000019426"/>
    </source>
</evidence>
<evidence type="ECO:0000313" key="2">
    <source>
        <dbReference type="EMBL" id="CDM67310.1"/>
    </source>
</evidence>
<dbReference type="Proteomes" id="UP000019426">
    <property type="component" value="Chromosome M2/40_rep1"/>
</dbReference>
<reference evidence="2 3" key="1">
    <citation type="submission" date="2013-11" db="EMBL/GenBank/DDBJ databases">
        <title>Complete genome sequence of Clostridum sp. M2/40.</title>
        <authorList>
            <person name="Wibberg D."/>
            <person name="Puehler A."/>
            <person name="Schlueter A."/>
        </authorList>
    </citation>
    <scope>NUCLEOTIDE SEQUENCE [LARGE SCALE GENOMIC DNA]</scope>
    <source>
        <strain evidence="3">M2/40</strain>
    </source>
</reference>
<dbReference type="Gene3D" id="2.60.40.1120">
    <property type="entry name" value="Carboxypeptidase-like, regulatory domain"/>
    <property type="match status" value="1"/>
</dbReference>
<dbReference type="SUPFAM" id="SSF49464">
    <property type="entry name" value="Carboxypeptidase regulatory domain-like"/>
    <property type="match status" value="1"/>
</dbReference>
<keyword evidence="1" id="KW-0812">Transmembrane</keyword>
<dbReference type="RefSeq" id="WP_044035785.1">
    <property type="nucleotide sequence ID" value="NZ_HG917868.1"/>
</dbReference>
<dbReference type="KEGG" id="clt:CM240_0131"/>
<protein>
    <recommendedName>
        <fullName evidence="4">Carboxypeptidase regulatory-like domain-containing protein</fullName>
    </recommendedName>
</protein>
<keyword evidence="1" id="KW-0472">Membrane</keyword>
<organism evidence="2 3">
    <name type="scientific">Clostridium bornimense</name>
    <dbReference type="NCBI Taxonomy" id="1216932"/>
    <lineage>
        <taxon>Bacteria</taxon>
        <taxon>Bacillati</taxon>
        <taxon>Bacillota</taxon>
        <taxon>Clostridia</taxon>
        <taxon>Eubacteriales</taxon>
        <taxon>Clostridiaceae</taxon>
        <taxon>Clostridium</taxon>
    </lineage>
</organism>
<keyword evidence="3" id="KW-1185">Reference proteome</keyword>
<dbReference type="AlphaFoldDB" id="W6SCG2"/>
<proteinExistence type="predicted"/>
<dbReference type="EMBL" id="HG917868">
    <property type="protein sequence ID" value="CDM67310.1"/>
    <property type="molecule type" value="Genomic_DNA"/>
</dbReference>
<dbReference type="OrthoDB" id="9805159at2"/>
<dbReference type="Pfam" id="PF13620">
    <property type="entry name" value="CarboxypepD_reg"/>
    <property type="match status" value="1"/>
</dbReference>
<accession>W6SCG2</accession>
<dbReference type="InterPro" id="IPR008969">
    <property type="entry name" value="CarboxyPept-like_regulatory"/>
</dbReference>
<feature type="transmembrane region" description="Helical" evidence="1">
    <location>
        <begin position="7"/>
        <end position="26"/>
    </location>
</feature>
<dbReference type="HOGENOM" id="CLU_441268_0_0_9"/>
<name>W6SCG2_9CLOT</name>